<proteinExistence type="predicted"/>
<feature type="domain" description="AMP-dependent synthetase/ligase" evidence="1">
    <location>
        <begin position="51"/>
        <end position="159"/>
    </location>
</feature>
<dbReference type="InterPro" id="IPR000873">
    <property type="entry name" value="AMP-dep_synth/lig_dom"/>
</dbReference>
<sequence length="342" mass="35678">MTPLSYTPPYTLLRMWWRRRRAYVRRMFDGHFGHAAVSETTVTQAVLAAAREHAERGSGRPALVDPHRELDYGRFAASVPAAATGLRRLGVRTGDVAAIHVTGVCDHALAVHAVAAAGAVPAPLPATAEVPELAAMMTECGARFLLTGAATAAEALAATERSYVRQVFAFGNVPGATPFARLVEAGAPPVAPDPGPGPIAPADPLRDLALRLCDPPEGITHAERLADLYRLGGTAGLGVDDVLACHPGDCSTPAWTGLVDLCLLHGATLVAVPEPGLPELLAAIGRHRATTAVVTPAKLRALAFGHAEIPVGDVRLLVTGRPDPDVLAACRARRGWIVVSIG</sequence>
<dbReference type="PANTHER" id="PTHR43767">
    <property type="entry name" value="LONG-CHAIN-FATTY-ACID--COA LIGASE"/>
    <property type="match status" value="1"/>
</dbReference>
<evidence type="ECO:0000313" key="3">
    <source>
        <dbReference type="Proteomes" id="UP000242367"/>
    </source>
</evidence>
<dbReference type="AlphaFoldDB" id="A0A2P4UDI9"/>
<evidence type="ECO:0000259" key="1">
    <source>
        <dbReference type="Pfam" id="PF00501"/>
    </source>
</evidence>
<accession>A0A2P4UDI9</accession>
<evidence type="ECO:0000313" key="2">
    <source>
        <dbReference type="EMBL" id="POM23096.1"/>
    </source>
</evidence>
<dbReference type="Gene3D" id="3.40.50.12780">
    <property type="entry name" value="N-terminal domain of ligase-like"/>
    <property type="match status" value="1"/>
</dbReference>
<dbReference type="SUPFAM" id="SSF56801">
    <property type="entry name" value="Acetyl-CoA synthetase-like"/>
    <property type="match status" value="1"/>
</dbReference>
<dbReference type="InterPro" id="IPR050237">
    <property type="entry name" value="ATP-dep_AMP-bd_enzyme"/>
</dbReference>
<dbReference type="Gene3D" id="3.40.50.980">
    <property type="match status" value="1"/>
</dbReference>
<dbReference type="Proteomes" id="UP000242367">
    <property type="component" value="Unassembled WGS sequence"/>
</dbReference>
<organism evidence="2 3">
    <name type="scientific">Actinomadura rubteroloni</name>
    <dbReference type="NCBI Taxonomy" id="1926885"/>
    <lineage>
        <taxon>Bacteria</taxon>
        <taxon>Bacillati</taxon>
        <taxon>Actinomycetota</taxon>
        <taxon>Actinomycetes</taxon>
        <taxon>Streptosporangiales</taxon>
        <taxon>Thermomonosporaceae</taxon>
        <taxon>Actinomadura</taxon>
    </lineage>
</organism>
<name>A0A2P4UDI9_9ACTN</name>
<gene>
    <name evidence="2" type="ORF">BTM25_53020</name>
</gene>
<dbReference type="GO" id="GO:0016874">
    <property type="term" value="F:ligase activity"/>
    <property type="evidence" value="ECO:0007669"/>
    <property type="project" value="UniProtKB-KW"/>
</dbReference>
<reference evidence="2 3" key="1">
    <citation type="journal article" date="2017" name="Chemistry">
        <title>Isolation, Biosynthesis and Chemical Modifications of Rubterolones A-F: Rare Tropolone Alkaloids from Actinomadura sp. 5-2.</title>
        <authorList>
            <person name="Guo H."/>
            <person name="Benndorf R."/>
            <person name="Leichnitz D."/>
            <person name="Klassen J.L."/>
            <person name="Vollmers J."/>
            <person name="Gorls H."/>
            <person name="Steinacker M."/>
            <person name="Weigel C."/>
            <person name="Dahse H.M."/>
            <person name="Kaster A.K."/>
            <person name="de Beer Z.W."/>
            <person name="Poulsen M."/>
            <person name="Beemelmanns C."/>
        </authorList>
    </citation>
    <scope>NUCLEOTIDE SEQUENCE [LARGE SCALE GENOMIC DNA]</scope>
    <source>
        <strain evidence="2 3">5-2</strain>
    </source>
</reference>
<dbReference type="EMBL" id="MTBP01000004">
    <property type="protein sequence ID" value="POM23096.1"/>
    <property type="molecule type" value="Genomic_DNA"/>
</dbReference>
<dbReference type="PANTHER" id="PTHR43767:SF1">
    <property type="entry name" value="NONRIBOSOMAL PEPTIDE SYNTHASE PES1 (EUROFUNG)-RELATED"/>
    <property type="match status" value="1"/>
</dbReference>
<dbReference type="Pfam" id="PF00501">
    <property type="entry name" value="AMP-binding"/>
    <property type="match status" value="1"/>
</dbReference>
<dbReference type="InterPro" id="IPR042099">
    <property type="entry name" value="ANL_N_sf"/>
</dbReference>
<keyword evidence="2" id="KW-0436">Ligase</keyword>
<comment type="caution">
    <text evidence="2">The sequence shown here is derived from an EMBL/GenBank/DDBJ whole genome shotgun (WGS) entry which is preliminary data.</text>
</comment>
<protein>
    <submittedName>
        <fullName evidence="2">Long-chain-fatty-acid--CoA ligase</fullName>
    </submittedName>
</protein>
<keyword evidence="3" id="KW-1185">Reference proteome</keyword>